<dbReference type="Proteomes" id="UP000799754">
    <property type="component" value="Unassembled WGS sequence"/>
</dbReference>
<reference evidence="1" key="1">
    <citation type="journal article" date="2020" name="Stud. Mycol.">
        <title>101 Dothideomycetes genomes: a test case for predicting lifestyles and emergence of pathogens.</title>
        <authorList>
            <person name="Haridas S."/>
            <person name="Albert R."/>
            <person name="Binder M."/>
            <person name="Bloem J."/>
            <person name="Labutti K."/>
            <person name="Salamov A."/>
            <person name="Andreopoulos B."/>
            <person name="Baker S."/>
            <person name="Barry K."/>
            <person name="Bills G."/>
            <person name="Bluhm B."/>
            <person name="Cannon C."/>
            <person name="Castanera R."/>
            <person name="Culley D."/>
            <person name="Daum C."/>
            <person name="Ezra D."/>
            <person name="Gonzalez J."/>
            <person name="Henrissat B."/>
            <person name="Kuo A."/>
            <person name="Liang C."/>
            <person name="Lipzen A."/>
            <person name="Lutzoni F."/>
            <person name="Magnuson J."/>
            <person name="Mondo S."/>
            <person name="Nolan M."/>
            <person name="Ohm R."/>
            <person name="Pangilinan J."/>
            <person name="Park H.-J."/>
            <person name="Ramirez L."/>
            <person name="Alfaro M."/>
            <person name="Sun H."/>
            <person name="Tritt A."/>
            <person name="Yoshinaga Y."/>
            <person name="Zwiers L.-H."/>
            <person name="Turgeon B."/>
            <person name="Goodwin S."/>
            <person name="Spatafora J."/>
            <person name="Crous P."/>
            <person name="Grigoriev I."/>
        </authorList>
    </citation>
    <scope>NUCLEOTIDE SEQUENCE</scope>
    <source>
        <strain evidence="1">CBS 525.71</strain>
    </source>
</reference>
<dbReference type="EMBL" id="MU006760">
    <property type="protein sequence ID" value="KAF2621157.1"/>
    <property type="molecule type" value="Genomic_DNA"/>
</dbReference>
<evidence type="ECO:0000313" key="1">
    <source>
        <dbReference type="EMBL" id="KAF2621157.1"/>
    </source>
</evidence>
<accession>A0ACB6RJJ7</accession>
<evidence type="ECO:0000313" key="2">
    <source>
        <dbReference type="Proteomes" id="UP000799754"/>
    </source>
</evidence>
<sequence length="157" mass="17223">MSSLYTPGQIDDANLNYHYRVVFDDARGIYYQLATGALGFPQGFWIPSVSSEPASSSAVPAPSSYRTKVVSTFRIVAHTMGPLAPGASISQNHWTIYLLVQGGSVQLNMKTNTDLHSRRGIFLVKEHAYSESNMAVCFFDFPAAPSVTVGWVESEIR</sequence>
<gene>
    <name evidence="1" type="ORF">BU25DRAFT_426679</name>
</gene>
<protein>
    <submittedName>
        <fullName evidence="1">Uncharacterized protein</fullName>
    </submittedName>
</protein>
<proteinExistence type="predicted"/>
<comment type="caution">
    <text evidence="1">The sequence shown here is derived from an EMBL/GenBank/DDBJ whole genome shotgun (WGS) entry which is preliminary data.</text>
</comment>
<keyword evidence="2" id="KW-1185">Reference proteome</keyword>
<name>A0ACB6RJJ7_9PLEO</name>
<organism evidence="1 2">
    <name type="scientific">Macroventuria anomochaeta</name>
    <dbReference type="NCBI Taxonomy" id="301207"/>
    <lineage>
        <taxon>Eukaryota</taxon>
        <taxon>Fungi</taxon>
        <taxon>Dikarya</taxon>
        <taxon>Ascomycota</taxon>
        <taxon>Pezizomycotina</taxon>
        <taxon>Dothideomycetes</taxon>
        <taxon>Pleosporomycetidae</taxon>
        <taxon>Pleosporales</taxon>
        <taxon>Pleosporineae</taxon>
        <taxon>Didymellaceae</taxon>
        <taxon>Macroventuria</taxon>
    </lineage>
</organism>